<dbReference type="EMBL" id="BAABDO010000012">
    <property type="protein sequence ID" value="GAA4133206.1"/>
    <property type="molecule type" value="Genomic_DNA"/>
</dbReference>
<dbReference type="Proteomes" id="UP001500266">
    <property type="component" value="Unassembled WGS sequence"/>
</dbReference>
<reference evidence="3" key="1">
    <citation type="journal article" date="2019" name="Int. J. Syst. Evol. Microbiol.">
        <title>The Global Catalogue of Microorganisms (GCM) 10K type strain sequencing project: providing services to taxonomists for standard genome sequencing and annotation.</title>
        <authorList>
            <consortium name="The Broad Institute Genomics Platform"/>
            <consortium name="The Broad Institute Genome Sequencing Center for Infectious Disease"/>
            <person name="Wu L."/>
            <person name="Ma J."/>
        </authorList>
    </citation>
    <scope>NUCLEOTIDE SEQUENCE [LARGE SCALE GENOMIC DNA]</scope>
    <source>
        <strain evidence="3">JCM 17316</strain>
    </source>
</reference>
<feature type="region of interest" description="Disordered" evidence="1">
    <location>
        <begin position="1"/>
        <end position="48"/>
    </location>
</feature>
<sequence length="48" mass="5080">MRPVGDVGVTVQTHARSDSIRKDSITQPSDVAAAVARGDEEVQAKRAC</sequence>
<evidence type="ECO:0000313" key="3">
    <source>
        <dbReference type="Proteomes" id="UP001500266"/>
    </source>
</evidence>
<evidence type="ECO:0000313" key="2">
    <source>
        <dbReference type="EMBL" id="GAA4133206.1"/>
    </source>
</evidence>
<name>A0ABP7YAS0_9ACTN</name>
<feature type="compositionally biased region" description="Basic and acidic residues" evidence="1">
    <location>
        <begin position="37"/>
        <end position="48"/>
    </location>
</feature>
<protein>
    <submittedName>
        <fullName evidence="2">Uncharacterized protein</fullName>
    </submittedName>
</protein>
<accession>A0ABP7YAS0</accession>
<dbReference type="RefSeq" id="WP_345018530.1">
    <property type="nucleotide sequence ID" value="NZ_BAABDO010000012.1"/>
</dbReference>
<comment type="caution">
    <text evidence="2">The sequence shown here is derived from an EMBL/GenBank/DDBJ whole genome shotgun (WGS) entry which is preliminary data.</text>
</comment>
<organism evidence="2 3">
    <name type="scientific">Actinomadura keratinilytica</name>
    <dbReference type="NCBI Taxonomy" id="547461"/>
    <lineage>
        <taxon>Bacteria</taxon>
        <taxon>Bacillati</taxon>
        <taxon>Actinomycetota</taxon>
        <taxon>Actinomycetes</taxon>
        <taxon>Streptosporangiales</taxon>
        <taxon>Thermomonosporaceae</taxon>
        <taxon>Actinomadura</taxon>
    </lineage>
</organism>
<keyword evidence="3" id="KW-1185">Reference proteome</keyword>
<feature type="compositionally biased region" description="Basic and acidic residues" evidence="1">
    <location>
        <begin position="15"/>
        <end position="24"/>
    </location>
</feature>
<evidence type="ECO:0000256" key="1">
    <source>
        <dbReference type="SAM" id="MobiDB-lite"/>
    </source>
</evidence>
<proteinExistence type="predicted"/>
<gene>
    <name evidence="2" type="ORF">GCM10022416_13830</name>
</gene>